<proteinExistence type="predicted"/>
<evidence type="ECO:0000313" key="3">
    <source>
        <dbReference type="Proteomes" id="UP001597034"/>
    </source>
</evidence>
<keyword evidence="3" id="KW-1185">Reference proteome</keyword>
<evidence type="ECO:0000313" key="2">
    <source>
        <dbReference type="EMBL" id="MFD1645421.1"/>
    </source>
</evidence>
<protein>
    <recommendedName>
        <fullName evidence="4">Phosphohydrolase</fullName>
    </recommendedName>
</protein>
<dbReference type="SUPFAM" id="SSF109604">
    <property type="entry name" value="HD-domain/PDEase-like"/>
    <property type="match status" value="1"/>
</dbReference>
<name>A0ABD6DKS9_9EURY</name>
<dbReference type="Proteomes" id="UP001597034">
    <property type="component" value="Unassembled WGS sequence"/>
</dbReference>
<evidence type="ECO:0008006" key="4">
    <source>
        <dbReference type="Google" id="ProtNLM"/>
    </source>
</evidence>
<dbReference type="Gene3D" id="1.10.3210.10">
    <property type="entry name" value="Hypothetical protein af1432"/>
    <property type="match status" value="1"/>
</dbReference>
<reference evidence="2 3" key="1">
    <citation type="journal article" date="2019" name="Int. J. Syst. Evol. Microbiol.">
        <title>The Global Catalogue of Microorganisms (GCM) 10K type strain sequencing project: providing services to taxonomists for standard genome sequencing and annotation.</title>
        <authorList>
            <consortium name="The Broad Institute Genomics Platform"/>
            <consortium name="The Broad Institute Genome Sequencing Center for Infectious Disease"/>
            <person name="Wu L."/>
            <person name="Ma J."/>
        </authorList>
    </citation>
    <scope>NUCLEOTIDE SEQUENCE [LARGE SCALE GENOMIC DNA]</scope>
    <source>
        <strain evidence="2 3">CGMCC 1.10390</strain>
    </source>
</reference>
<dbReference type="RefSeq" id="WP_256399067.1">
    <property type="nucleotide sequence ID" value="NZ_JANHJR010000001.1"/>
</dbReference>
<gene>
    <name evidence="2" type="ORF">ACFSBL_06985</name>
</gene>
<dbReference type="AlphaFoldDB" id="A0ABD6DKS9"/>
<dbReference type="EMBL" id="JBHUDO010000002">
    <property type="protein sequence ID" value="MFD1645421.1"/>
    <property type="molecule type" value="Genomic_DNA"/>
</dbReference>
<sequence length="195" mass="21645">MKLATDPTPNERDAAISTQSGRTLRPFDPDPEAVDLADLAHGTANVCRAAGQSRFFYSVALHSLYVSRELDRAGEDERTQLYGLLHDASEAYVADVPGPLKTHLPNYKRAEERVQDAIWQAFEVEPPTEEAWAAVKRADGRLQRYELPVLIPSQEWEGDRPALGYDLRLDATDDVPALFESRATALVEATTAVRP</sequence>
<comment type="caution">
    <text evidence="2">The sequence shown here is derived from an EMBL/GenBank/DDBJ whole genome shotgun (WGS) entry which is preliminary data.</text>
</comment>
<feature type="region of interest" description="Disordered" evidence="1">
    <location>
        <begin position="1"/>
        <end position="29"/>
    </location>
</feature>
<organism evidence="2 3">
    <name type="scientific">Haloarchaeobius litoreus</name>
    <dbReference type="NCBI Taxonomy" id="755306"/>
    <lineage>
        <taxon>Archaea</taxon>
        <taxon>Methanobacteriati</taxon>
        <taxon>Methanobacteriota</taxon>
        <taxon>Stenosarchaea group</taxon>
        <taxon>Halobacteria</taxon>
        <taxon>Halobacteriales</taxon>
        <taxon>Halorubellaceae</taxon>
        <taxon>Haloarchaeobius</taxon>
    </lineage>
</organism>
<accession>A0ABD6DKS9</accession>
<evidence type="ECO:0000256" key="1">
    <source>
        <dbReference type="SAM" id="MobiDB-lite"/>
    </source>
</evidence>